<accession>A0ABS8D3Z7</accession>
<organism evidence="2 3">
    <name type="scientific">Leeia speluncae</name>
    <dbReference type="NCBI Taxonomy" id="2884804"/>
    <lineage>
        <taxon>Bacteria</taxon>
        <taxon>Pseudomonadati</taxon>
        <taxon>Pseudomonadota</taxon>
        <taxon>Betaproteobacteria</taxon>
        <taxon>Neisseriales</taxon>
        <taxon>Leeiaceae</taxon>
        <taxon>Leeia</taxon>
    </lineage>
</organism>
<evidence type="ECO:0000313" key="2">
    <source>
        <dbReference type="EMBL" id="MCB6182917.1"/>
    </source>
</evidence>
<protein>
    <submittedName>
        <fullName evidence="2">HD domain-containing protein</fullName>
    </submittedName>
</protein>
<feature type="domain" description="HD-GYP" evidence="1">
    <location>
        <begin position="165"/>
        <end position="374"/>
    </location>
</feature>
<dbReference type="PROSITE" id="PS51832">
    <property type="entry name" value="HD_GYP"/>
    <property type="match status" value="1"/>
</dbReference>
<comment type="caution">
    <text evidence="2">The sequence shown here is derived from an EMBL/GenBank/DDBJ whole genome shotgun (WGS) entry which is preliminary data.</text>
</comment>
<keyword evidence="3" id="KW-1185">Reference proteome</keyword>
<dbReference type="InterPro" id="IPR052020">
    <property type="entry name" value="Cyclic_di-GMP/3'3'-cGAMP_PDE"/>
</dbReference>
<sequence>MNTLPQQFITNLQKKRASLTERLSQLHDIISIRYPFVHRLAMALYDPETDLLKTFISSNSDGERLVGYEAKLGDVPSLKSLADERKSRVVNDINGLFNSEKEHTTWLKAHHYQSSYTQPLFQGEHLSGFMFFDSRSANVFTAETTSFLDVFAELTSELYLLELRAMRSLIGTVQVASGLAKIRDLETGNHLQRIANYARLIAKKIANHFELDDEFIEYLHLFAPLHDIGKVGMPDDILLKPGRLLDDEWVIMRQHVELGEKLIAQLIDELGLEEGIATSMMRNVVAYHHERCDGSGYPRGLTDHQIPIEAKIIAVADVYDSLAHRRPYKQPWTEVAILAELKEEAASGKLDPVCVDAILNSPTEFSHIRHNFPD</sequence>
<dbReference type="SUPFAM" id="SSF109604">
    <property type="entry name" value="HD-domain/PDEase-like"/>
    <property type="match status" value="1"/>
</dbReference>
<dbReference type="CDD" id="cd00077">
    <property type="entry name" value="HDc"/>
    <property type="match status" value="1"/>
</dbReference>
<dbReference type="Gene3D" id="1.10.3210.10">
    <property type="entry name" value="Hypothetical protein af1432"/>
    <property type="match status" value="1"/>
</dbReference>
<dbReference type="Gene3D" id="3.30.450.40">
    <property type="match status" value="1"/>
</dbReference>
<dbReference type="EMBL" id="JAJBZT010000002">
    <property type="protein sequence ID" value="MCB6182917.1"/>
    <property type="molecule type" value="Genomic_DNA"/>
</dbReference>
<dbReference type="SMART" id="SM00471">
    <property type="entry name" value="HDc"/>
    <property type="match status" value="1"/>
</dbReference>
<dbReference type="InterPro" id="IPR037522">
    <property type="entry name" value="HD_GYP_dom"/>
</dbReference>
<proteinExistence type="predicted"/>
<name>A0ABS8D3Z7_9NEIS</name>
<dbReference type="PANTHER" id="PTHR45228">
    <property type="entry name" value="CYCLIC DI-GMP PHOSPHODIESTERASE TM_0186-RELATED"/>
    <property type="match status" value="1"/>
</dbReference>
<dbReference type="Pfam" id="PF13487">
    <property type="entry name" value="HD_5"/>
    <property type="match status" value="1"/>
</dbReference>
<reference evidence="2" key="1">
    <citation type="submission" date="2021-10" db="EMBL/GenBank/DDBJ databases">
        <title>The complete genome sequence of Leeia sp. TBRC 13508.</title>
        <authorList>
            <person name="Charoenyingcharoen P."/>
            <person name="Yukphan P."/>
        </authorList>
    </citation>
    <scope>NUCLEOTIDE SEQUENCE</scope>
    <source>
        <strain evidence="2">TBRC 13508</strain>
    </source>
</reference>
<dbReference type="InterPro" id="IPR003607">
    <property type="entry name" value="HD/PDEase_dom"/>
</dbReference>
<evidence type="ECO:0000259" key="1">
    <source>
        <dbReference type="PROSITE" id="PS51832"/>
    </source>
</evidence>
<evidence type="ECO:0000313" key="3">
    <source>
        <dbReference type="Proteomes" id="UP001165395"/>
    </source>
</evidence>
<dbReference type="PANTHER" id="PTHR45228:SF1">
    <property type="entry name" value="CYCLIC DI-GMP PHOSPHODIESTERASE TM_0186"/>
    <property type="match status" value="1"/>
</dbReference>
<dbReference type="InterPro" id="IPR029016">
    <property type="entry name" value="GAF-like_dom_sf"/>
</dbReference>
<gene>
    <name evidence="2" type="ORF">LIN78_05060</name>
</gene>
<dbReference type="Proteomes" id="UP001165395">
    <property type="component" value="Unassembled WGS sequence"/>
</dbReference>
<dbReference type="RefSeq" id="WP_227179138.1">
    <property type="nucleotide sequence ID" value="NZ_JAJBZT010000002.1"/>
</dbReference>
<dbReference type="SUPFAM" id="SSF55781">
    <property type="entry name" value="GAF domain-like"/>
    <property type="match status" value="1"/>
</dbReference>